<evidence type="ECO:0000256" key="3">
    <source>
        <dbReference type="ARBA" id="ARBA00022729"/>
    </source>
</evidence>
<keyword evidence="7" id="KW-0325">Glycoprotein</keyword>
<keyword evidence="8" id="KW-0812">Transmembrane</keyword>
<dbReference type="Proteomes" id="UP001347796">
    <property type="component" value="Unassembled WGS sequence"/>
</dbReference>
<proteinExistence type="inferred from homology"/>
<feature type="domain" description="Alpha-2-macroglobulin bait region" evidence="9">
    <location>
        <begin position="441"/>
        <end position="583"/>
    </location>
</feature>
<dbReference type="GO" id="GO:0005615">
    <property type="term" value="C:extracellular space"/>
    <property type="evidence" value="ECO:0007669"/>
    <property type="project" value="InterPro"/>
</dbReference>
<sequence>MTTKPTDWRLCLPVLLLLCLPLFECGYVILASKKFRPSSEYKVLISIEGASNNVAITSTLKSKAPGGGTMLESSATGVSGQTSTVTFQIPIDATEGAYSLVVSGTGGLTFTNETTVERESQNALLLIQTDKAIYKPNQVVKMRLLAIDPDYKVVNGPMTVSITDKNNNKLDEFRNVVGENGVVQLEFPISDEPPLGNWTIQATMGDVTQNKVFKVDEYVLPKFEVTTVTEPGYLLFKEGEQQDLVVKVKAVYTYGKDVVGSARVKVVSDTTSMEKTVDISGSVDVKFTIAELVGDDVYSSFRSYRYFQQKKVSIGVNVTALPTMFSITDDSSVKIYSYSKKIHLETFNNLKIFHPGMPIKLRVKVTDPEGLPLTQYGMNVSVTTGEIKKDVTINGPEGSVVTFDEYADQYVNFNAQIESSSGVQMAYLSLDKYSSIGSSTLQITDSDGMTLKNYDLDANTGFSLTVKTKGSLSLLSYLVISKGKVISSVTLDPTRSEQSMTFMPNSAMSPMATLVVYAITDDKAHELLVDVYDVVISNGMKNKVSLSFSKPKERAGNNIDISVTCDANSEVFLLAVDKSVSLLAEGNDITHGLVADLFRVFTGEEKKQDNSGGVPEIMFRRKRMVLPGNYGGVNAAQLLKNAGLVYRTDTNLIEIQQHLFPMINEAVADGGIMFKVEQEAGIAGVGVGGGVEKELSPVTHVRKFFPETWLWEHGPSGATGEYKLTSKVPDTITTWHATAFSVSPTNGLGITLQPAELIAFQPFFVSLNLPYSIRRGENFELICGVYNYMETDVSVLVTIERSDSFAVSSMNSVDNDFMNKEMSQEILVRNNTSGSVSFRLKPSIIGDVEISVKAQPRGTSEPGDQVKRKVIVKPEGFKISNNTVLSVDLSENPSYNDIVDIWYPESVVSDSKRVEVKVTGDIMGPALDGLENLLQVPYGCGEQNMLGMVPNIFVASYLEKVGKLTNEIKERAVKNMKRGYQREFKYQHEDGSFSAFGKSDPSGSTWLTAFVMKSFTQAGKYITIDPKAQSEMFVWLYEKQKSDGQFDEPGRVIHQEMLGGASKGHLLSAFTLIAMLESEALIDDKAKYAEATSKSKMYLEKLVDENKITKPYDRAIIAYALTLAQSPKAATLLTQLKEGVKPWTKPTVAVNDEAKPKAMIYHPPRATSSDVETWAYVVLAYTKKRDIASSRDIIKWLLSQQGANGGFHSTQDTVVGLQALASYAELVSTDDLDVTLNIKTGSKIQTFTVNKQNSLLLQSYQLPDDTTQVEISATGAGMVIVKVMWRYYTLKSVPTLLPIDGDNKAPILLKCGTQKITEQTTNVRACVSCAADIGMSLIQVDMPSGHVPNNMEQLNMNKLVKRSEFKDESISIYLDEIPRTETCFDVELVQTQQVDDIQDAPVRAMAYYQTEIESSVMYTVVKQTTDFCEDFCKEGCSGCPGNKAGSFTTASVMAVSLICVLLSLIFAV</sequence>
<evidence type="ECO:0000256" key="7">
    <source>
        <dbReference type="ARBA" id="ARBA00023180"/>
    </source>
</evidence>
<dbReference type="PROSITE" id="PS00477">
    <property type="entry name" value="ALPHA_2_MACROGLOBULIN"/>
    <property type="match status" value="1"/>
</dbReference>
<feature type="domain" description="Alpha-macroglobulin receptor-binding" evidence="11">
    <location>
        <begin position="1333"/>
        <end position="1418"/>
    </location>
</feature>
<dbReference type="SMART" id="SM01361">
    <property type="entry name" value="A2M_recep"/>
    <property type="match status" value="1"/>
</dbReference>
<dbReference type="Gene3D" id="2.20.130.20">
    <property type="match status" value="1"/>
</dbReference>
<evidence type="ECO:0000313" key="12">
    <source>
        <dbReference type="EMBL" id="KAK6186301.1"/>
    </source>
</evidence>
<protein>
    <recommendedName>
        <fullName evidence="14">CD109 antigen</fullName>
    </recommendedName>
</protein>
<dbReference type="Pfam" id="PF00207">
    <property type="entry name" value="A2M"/>
    <property type="match status" value="1"/>
</dbReference>
<evidence type="ECO:0000256" key="6">
    <source>
        <dbReference type="ARBA" id="ARBA00023157"/>
    </source>
</evidence>
<dbReference type="Pfam" id="PF17791">
    <property type="entry name" value="MG3"/>
    <property type="match status" value="1"/>
</dbReference>
<dbReference type="Gene3D" id="2.60.40.10">
    <property type="entry name" value="Immunoglobulins"/>
    <property type="match status" value="1"/>
</dbReference>
<feature type="domain" description="Alpha-2-macroglobulin" evidence="10">
    <location>
        <begin position="708"/>
        <end position="799"/>
    </location>
</feature>
<dbReference type="InterPro" id="IPR014756">
    <property type="entry name" value="Ig_E-set"/>
</dbReference>
<dbReference type="Gene3D" id="6.20.50.160">
    <property type="match status" value="1"/>
</dbReference>
<dbReference type="Pfam" id="PF07677">
    <property type="entry name" value="A2M_recep"/>
    <property type="match status" value="1"/>
</dbReference>
<dbReference type="InterPro" id="IPR041555">
    <property type="entry name" value="MG3"/>
</dbReference>
<feature type="transmembrane region" description="Helical" evidence="8">
    <location>
        <begin position="1447"/>
        <end position="1467"/>
    </location>
</feature>
<evidence type="ECO:0008006" key="14">
    <source>
        <dbReference type="Google" id="ProtNLM"/>
    </source>
</evidence>
<dbReference type="SMART" id="SM01360">
    <property type="entry name" value="A2M"/>
    <property type="match status" value="1"/>
</dbReference>
<evidence type="ECO:0000256" key="2">
    <source>
        <dbReference type="ARBA" id="ARBA00022690"/>
    </source>
</evidence>
<dbReference type="Pfam" id="PF07703">
    <property type="entry name" value="A2M_BRD"/>
    <property type="match status" value="1"/>
</dbReference>
<keyword evidence="2" id="KW-0646">Protease inhibitor</keyword>
<dbReference type="Gene3D" id="2.60.120.1540">
    <property type="match status" value="1"/>
</dbReference>
<dbReference type="FunFam" id="2.60.40.1930:FF:000001">
    <property type="entry name" value="CD109 isoform 3"/>
    <property type="match status" value="1"/>
</dbReference>
<dbReference type="SUPFAM" id="SSF48239">
    <property type="entry name" value="Terpenoid cyclases/Protein prenyltransferases"/>
    <property type="match status" value="1"/>
</dbReference>
<evidence type="ECO:0000259" key="9">
    <source>
        <dbReference type="SMART" id="SM01359"/>
    </source>
</evidence>
<gene>
    <name evidence="12" type="ORF">SNE40_008365</name>
</gene>
<dbReference type="SUPFAM" id="SSF81296">
    <property type="entry name" value="E set domains"/>
    <property type="match status" value="1"/>
</dbReference>
<dbReference type="InterPro" id="IPR050473">
    <property type="entry name" value="A2M/Complement_sys"/>
</dbReference>
<dbReference type="EMBL" id="JAZGQO010000006">
    <property type="protein sequence ID" value="KAK6186301.1"/>
    <property type="molecule type" value="Genomic_DNA"/>
</dbReference>
<dbReference type="InterPro" id="IPR047565">
    <property type="entry name" value="Alpha-macroglob_thiol-ester_cl"/>
</dbReference>
<dbReference type="InterPro" id="IPR009048">
    <property type="entry name" value="A-macroglobulin_rcpt-bd"/>
</dbReference>
<organism evidence="12 13">
    <name type="scientific">Patella caerulea</name>
    <name type="common">Rayed Mediterranean limpet</name>
    <dbReference type="NCBI Taxonomy" id="87958"/>
    <lineage>
        <taxon>Eukaryota</taxon>
        <taxon>Metazoa</taxon>
        <taxon>Spiralia</taxon>
        <taxon>Lophotrochozoa</taxon>
        <taxon>Mollusca</taxon>
        <taxon>Gastropoda</taxon>
        <taxon>Patellogastropoda</taxon>
        <taxon>Patelloidea</taxon>
        <taxon>Patellidae</taxon>
        <taxon>Patella</taxon>
    </lineage>
</organism>
<evidence type="ECO:0000313" key="13">
    <source>
        <dbReference type="Proteomes" id="UP001347796"/>
    </source>
</evidence>
<keyword evidence="4" id="KW-0722">Serine protease inhibitor</keyword>
<comment type="similarity">
    <text evidence="1">Belongs to the protease inhibitor I39 (alpha-2-macroglobulin) family.</text>
</comment>
<evidence type="ECO:0000256" key="5">
    <source>
        <dbReference type="ARBA" id="ARBA00022966"/>
    </source>
</evidence>
<dbReference type="Gene3D" id="2.60.40.690">
    <property type="entry name" value="Alpha-macroglobulin, receptor-binding domain"/>
    <property type="match status" value="1"/>
</dbReference>
<keyword evidence="5" id="KW-0882">Thioester bond</keyword>
<dbReference type="PANTHER" id="PTHR11412:SF136">
    <property type="entry name" value="CD109 ANTIGEN"/>
    <property type="match status" value="1"/>
</dbReference>
<keyword evidence="13" id="KW-1185">Reference proteome</keyword>
<evidence type="ECO:0000256" key="4">
    <source>
        <dbReference type="ARBA" id="ARBA00022900"/>
    </source>
</evidence>
<comment type="caution">
    <text evidence="12">The sequence shown here is derived from an EMBL/GenBank/DDBJ whole genome shotgun (WGS) entry which is preliminary data.</text>
</comment>
<dbReference type="InterPro" id="IPR001599">
    <property type="entry name" value="Macroglobln_a2"/>
</dbReference>
<evidence type="ECO:0000256" key="1">
    <source>
        <dbReference type="ARBA" id="ARBA00010952"/>
    </source>
</evidence>
<name>A0AAN8JYQ1_PATCE</name>
<keyword evidence="3" id="KW-0732">Signal</keyword>
<evidence type="ECO:0000259" key="11">
    <source>
        <dbReference type="SMART" id="SM01361"/>
    </source>
</evidence>
<dbReference type="InterPro" id="IPR041813">
    <property type="entry name" value="A2M_TED"/>
</dbReference>
<dbReference type="Gene3D" id="2.60.40.2950">
    <property type="match status" value="1"/>
</dbReference>
<dbReference type="InterPro" id="IPR011625">
    <property type="entry name" value="A2M_N_BRD"/>
</dbReference>
<evidence type="ECO:0000259" key="10">
    <source>
        <dbReference type="SMART" id="SM01360"/>
    </source>
</evidence>
<dbReference type="InterPro" id="IPR002890">
    <property type="entry name" value="MG2"/>
</dbReference>
<dbReference type="InterPro" id="IPR008930">
    <property type="entry name" value="Terpenoid_cyclase/PrenylTrfase"/>
</dbReference>
<reference evidence="12 13" key="1">
    <citation type="submission" date="2024-01" db="EMBL/GenBank/DDBJ databases">
        <title>The genome of the rayed Mediterranean limpet Patella caerulea (Linnaeus, 1758).</title>
        <authorList>
            <person name="Anh-Thu Weber A."/>
            <person name="Halstead-Nussloch G."/>
        </authorList>
    </citation>
    <scope>NUCLEOTIDE SEQUENCE [LARGE SCALE GENOMIC DNA]</scope>
    <source>
        <strain evidence="12">AATW-2023a</strain>
        <tissue evidence="12">Whole specimen</tissue>
    </source>
</reference>
<dbReference type="SMART" id="SM01419">
    <property type="entry name" value="Thiol-ester_cl"/>
    <property type="match status" value="1"/>
</dbReference>
<accession>A0AAN8JYQ1</accession>
<dbReference type="InterPro" id="IPR013783">
    <property type="entry name" value="Ig-like_fold"/>
</dbReference>
<dbReference type="PANTHER" id="PTHR11412">
    <property type="entry name" value="MACROGLOBULIN / COMPLEMENT"/>
    <property type="match status" value="1"/>
</dbReference>
<dbReference type="SMART" id="SM01359">
    <property type="entry name" value="A2M_N_2"/>
    <property type="match status" value="1"/>
</dbReference>
<dbReference type="InterPro" id="IPR019742">
    <property type="entry name" value="MacrogloblnA2_CS"/>
</dbReference>
<dbReference type="SUPFAM" id="SSF49410">
    <property type="entry name" value="Alpha-macroglobulin receptor domain"/>
    <property type="match status" value="1"/>
</dbReference>
<dbReference type="Gene3D" id="2.60.40.1940">
    <property type="match status" value="1"/>
</dbReference>
<dbReference type="Pfam" id="PF07678">
    <property type="entry name" value="TED_complement"/>
    <property type="match status" value="1"/>
</dbReference>
<dbReference type="Gene3D" id="2.60.40.1930">
    <property type="match status" value="2"/>
</dbReference>
<dbReference type="InterPro" id="IPR036595">
    <property type="entry name" value="A-macroglobulin_rcpt-bd_sf"/>
</dbReference>
<dbReference type="InterPro" id="IPR011626">
    <property type="entry name" value="Alpha-macroglobulin_TED"/>
</dbReference>
<dbReference type="Pfam" id="PF01835">
    <property type="entry name" value="MG2"/>
    <property type="match status" value="1"/>
</dbReference>
<keyword evidence="6" id="KW-1015">Disulfide bond</keyword>
<dbReference type="GO" id="GO:0004867">
    <property type="term" value="F:serine-type endopeptidase inhibitor activity"/>
    <property type="evidence" value="ECO:0007669"/>
    <property type="project" value="UniProtKB-KW"/>
</dbReference>
<evidence type="ECO:0000256" key="8">
    <source>
        <dbReference type="SAM" id="Phobius"/>
    </source>
</evidence>
<dbReference type="Gene3D" id="1.50.10.20">
    <property type="match status" value="1"/>
</dbReference>
<keyword evidence="8" id="KW-0472">Membrane</keyword>
<keyword evidence="8" id="KW-1133">Transmembrane helix</keyword>
<dbReference type="CDD" id="cd02897">
    <property type="entry name" value="A2M_2"/>
    <property type="match status" value="1"/>
</dbReference>